<sequence length="968" mass="109641">MGRDKQIAADQQVQQSLEAGLAQPSNSSWAAPIVMVKKKDQSPRLCVDYRPLNERTIKDAYPLPRIQDTLDTLSTAKYFSTLDLTSGYWQVEMTPRARKAAAFCTRKGLFEWNVMPFGLCNAPATFQRLMDRVLAGLQWEVCLVYLDDIIILGRDGPEMLGRLSQVFTRLREANLKLKPSKCCLFKERVSYLGHIVSAQGVATDPEKVKKVAEWPTPHSISEVRQFVGLASYYRRFVEQFATVARPLHELTKKYARFNWTEECQEAFDELKRRLTSAPVLGYPLDSGEMLLDTDASNWGIGAVLSQVQGGEERVLAYGSRRLSVTEQNYCTTRRELLAAVEFTSHFRQYLLGRAFTLRTDHSSLRWLTRLREPEGQLARWLEKLAEYDFQVVHRPGRLHQNADALSRRPCKESCPCTVLEPEHDSNRHQHKGVQCDMSNVTVHVATGTSTEQPLVGVAVPELSLVGVEDNSSDSDCDLLHASINRVSEPLNTSLFSGWTPEQLRLAQESDPDIAPVRKWMEEKGSRPSYADVAHCSPASKTYWTQWKRLYQKQGVLLRKFYCTEGKTFYPQILLPHIYRNSVMEQMHDGPVGGHFGVERTHTRLQTKYFWYNMKDDVTLWCRTCPSCAARARPKKTPQAAMGTVRVGAPMERIAVDLMGPLNETDRHNRYILVVQDYFSKWVEAYPVPNEQASTVAEKIACEWVCRYGAPLSLHSDQGTNFESAVFQGMCELLGIDKTRTTPFHPQSDGQVERFNATLQKILAATAERCHWDWDLMIPYALMAYRATRHSSTGLTPNMMLFGKEITEPIDLVAGLPPDHDSVNTVPEYVMHMRDRLELSHQLAREALGKSVERAKRHYNKNICQIQHKVGDAVWYLVKSTKRVKNQLDADSSDTVIGPLNLWDTASGSRDLAVETPQGHSSPLQGTPSSSQLHHEPPQPQVANELNSAPMRTLFVFSCSSSDIQQESL</sequence>
<name>A0ACB8VUF8_9TELE</name>
<accession>A0ACB8VUF8</accession>
<dbReference type="EMBL" id="CM041547">
    <property type="protein sequence ID" value="KAI3359085.1"/>
    <property type="molecule type" value="Genomic_DNA"/>
</dbReference>
<dbReference type="Proteomes" id="UP000831701">
    <property type="component" value="Chromosome 17"/>
</dbReference>
<organism evidence="1 2">
    <name type="scientific">Scortum barcoo</name>
    <name type="common">barcoo grunter</name>
    <dbReference type="NCBI Taxonomy" id="214431"/>
    <lineage>
        <taxon>Eukaryota</taxon>
        <taxon>Metazoa</taxon>
        <taxon>Chordata</taxon>
        <taxon>Craniata</taxon>
        <taxon>Vertebrata</taxon>
        <taxon>Euteleostomi</taxon>
        <taxon>Actinopterygii</taxon>
        <taxon>Neopterygii</taxon>
        <taxon>Teleostei</taxon>
        <taxon>Neoteleostei</taxon>
        <taxon>Acanthomorphata</taxon>
        <taxon>Eupercaria</taxon>
        <taxon>Centrarchiformes</taxon>
        <taxon>Terapontoidei</taxon>
        <taxon>Terapontidae</taxon>
        <taxon>Scortum</taxon>
    </lineage>
</organism>
<evidence type="ECO:0000313" key="2">
    <source>
        <dbReference type="Proteomes" id="UP000831701"/>
    </source>
</evidence>
<gene>
    <name evidence="1" type="ORF">L3Q82_002578</name>
</gene>
<reference evidence="1" key="1">
    <citation type="submission" date="2022-04" db="EMBL/GenBank/DDBJ databases">
        <title>Jade perch genome.</title>
        <authorList>
            <person name="Chao B."/>
        </authorList>
    </citation>
    <scope>NUCLEOTIDE SEQUENCE</scope>
    <source>
        <strain evidence="1">CB-2022</strain>
    </source>
</reference>
<comment type="caution">
    <text evidence="1">The sequence shown here is derived from an EMBL/GenBank/DDBJ whole genome shotgun (WGS) entry which is preliminary data.</text>
</comment>
<keyword evidence="2" id="KW-1185">Reference proteome</keyword>
<proteinExistence type="predicted"/>
<evidence type="ECO:0000313" key="1">
    <source>
        <dbReference type="EMBL" id="KAI3359085.1"/>
    </source>
</evidence>
<protein>
    <submittedName>
        <fullName evidence="1">Uncharacterized protein</fullName>
    </submittedName>
</protein>